<evidence type="ECO:0000256" key="10">
    <source>
        <dbReference type="ARBA" id="ARBA00038378"/>
    </source>
</evidence>
<keyword evidence="8" id="KW-0206">Cytoskeleton</keyword>
<keyword evidence="6" id="KW-0175">Coiled coil</keyword>
<keyword evidence="5" id="KW-0282">Flagellum</keyword>
<dbReference type="InterPro" id="IPR032675">
    <property type="entry name" value="LRR_dom_sf"/>
</dbReference>
<proteinExistence type="inferred from homology"/>
<comment type="similarity">
    <text evidence="10">Belongs to the DRC3 family.</text>
</comment>
<evidence type="ECO:0000256" key="9">
    <source>
        <dbReference type="ARBA" id="ARBA00023273"/>
    </source>
</evidence>
<dbReference type="Pfam" id="PF14580">
    <property type="entry name" value="LRR_9"/>
    <property type="match status" value="1"/>
</dbReference>
<dbReference type="eggNOG" id="KOG0531">
    <property type="taxonomic scope" value="Eukaryota"/>
</dbReference>
<dbReference type="SUPFAM" id="SSF52075">
    <property type="entry name" value="Outer arm dynein light chain 1"/>
    <property type="match status" value="1"/>
</dbReference>
<dbReference type="InterPro" id="IPR001611">
    <property type="entry name" value="Leu-rich_rpt"/>
</dbReference>
<accession>D8LIL7</accession>
<name>D8LIL7_ECTSI</name>
<keyword evidence="4" id="KW-0677">Repeat</keyword>
<protein>
    <recommendedName>
        <fullName evidence="11">Dynein regulatory complex subunit 3</fullName>
    </recommendedName>
</protein>
<dbReference type="PANTHER" id="PTHR45973:SF12">
    <property type="entry name" value="DYNEIN REGULATORY COMPLEX SUBUNIT 3"/>
    <property type="match status" value="1"/>
</dbReference>
<comment type="subcellular location">
    <subcellularLocation>
        <location evidence="1">Cytoplasm</location>
        <location evidence="1">Cytoskeleton</location>
        <location evidence="1">Flagellum axoneme</location>
    </subcellularLocation>
</comment>
<dbReference type="PROSITE" id="PS51450">
    <property type="entry name" value="LRR"/>
    <property type="match status" value="4"/>
</dbReference>
<dbReference type="GO" id="GO:0005929">
    <property type="term" value="C:cilium"/>
    <property type="evidence" value="ECO:0007669"/>
    <property type="project" value="TreeGrafter"/>
</dbReference>
<evidence type="ECO:0000256" key="11">
    <source>
        <dbReference type="ARBA" id="ARBA00040950"/>
    </source>
</evidence>
<reference evidence="12 13" key="1">
    <citation type="journal article" date="2010" name="Nature">
        <title>The Ectocarpus genome and the independent evolution of multicellularity in brown algae.</title>
        <authorList>
            <person name="Cock J.M."/>
            <person name="Sterck L."/>
            <person name="Rouze P."/>
            <person name="Scornet D."/>
            <person name="Allen A.E."/>
            <person name="Amoutzias G."/>
            <person name="Anthouard V."/>
            <person name="Artiguenave F."/>
            <person name="Aury J.M."/>
            <person name="Badger J.H."/>
            <person name="Beszteri B."/>
            <person name="Billiau K."/>
            <person name="Bonnet E."/>
            <person name="Bothwell J.H."/>
            <person name="Bowler C."/>
            <person name="Boyen C."/>
            <person name="Brownlee C."/>
            <person name="Carrano C.J."/>
            <person name="Charrier B."/>
            <person name="Cho G.Y."/>
            <person name="Coelho S.M."/>
            <person name="Collen J."/>
            <person name="Corre E."/>
            <person name="Da Silva C."/>
            <person name="Delage L."/>
            <person name="Delaroque N."/>
            <person name="Dittami S.M."/>
            <person name="Doulbeau S."/>
            <person name="Elias M."/>
            <person name="Farnham G."/>
            <person name="Gachon C.M."/>
            <person name="Gschloessl B."/>
            <person name="Heesch S."/>
            <person name="Jabbari K."/>
            <person name="Jubin C."/>
            <person name="Kawai H."/>
            <person name="Kimura K."/>
            <person name="Kloareg B."/>
            <person name="Kupper F.C."/>
            <person name="Lang D."/>
            <person name="Le Bail A."/>
            <person name="Leblanc C."/>
            <person name="Lerouge P."/>
            <person name="Lohr M."/>
            <person name="Lopez P.J."/>
            <person name="Martens C."/>
            <person name="Maumus F."/>
            <person name="Michel G."/>
            <person name="Miranda-Saavedra D."/>
            <person name="Morales J."/>
            <person name="Moreau H."/>
            <person name="Motomura T."/>
            <person name="Nagasato C."/>
            <person name="Napoli C.A."/>
            <person name="Nelson D.R."/>
            <person name="Nyvall-Collen P."/>
            <person name="Peters A.F."/>
            <person name="Pommier C."/>
            <person name="Potin P."/>
            <person name="Poulain J."/>
            <person name="Quesneville H."/>
            <person name="Read B."/>
            <person name="Rensing S.A."/>
            <person name="Ritter A."/>
            <person name="Rousvoal S."/>
            <person name="Samanta M."/>
            <person name="Samson G."/>
            <person name="Schroeder D.C."/>
            <person name="Segurens B."/>
            <person name="Strittmatter M."/>
            <person name="Tonon T."/>
            <person name="Tregear J.W."/>
            <person name="Valentin K."/>
            <person name="von Dassow P."/>
            <person name="Yamagishi T."/>
            <person name="Van de Peer Y."/>
            <person name="Wincker P."/>
        </authorList>
    </citation>
    <scope>NUCLEOTIDE SEQUENCE [LARGE SCALE GENOMIC DNA]</scope>
    <source>
        <strain evidence="13">Ec32 / CCAP1310/4</strain>
    </source>
</reference>
<dbReference type="InterPro" id="IPR050576">
    <property type="entry name" value="Cilia_flagella_integrity"/>
</dbReference>
<evidence type="ECO:0000256" key="4">
    <source>
        <dbReference type="ARBA" id="ARBA00022737"/>
    </source>
</evidence>
<evidence type="ECO:0000256" key="1">
    <source>
        <dbReference type="ARBA" id="ARBA00004611"/>
    </source>
</evidence>
<dbReference type="EMBL" id="FN649748">
    <property type="protein sequence ID" value="CBN75927.1"/>
    <property type="molecule type" value="Genomic_DNA"/>
</dbReference>
<dbReference type="Proteomes" id="UP000002630">
    <property type="component" value="Linkage Group LG23"/>
</dbReference>
<evidence type="ECO:0000313" key="13">
    <source>
        <dbReference type="Proteomes" id="UP000002630"/>
    </source>
</evidence>
<evidence type="ECO:0000256" key="3">
    <source>
        <dbReference type="ARBA" id="ARBA00022614"/>
    </source>
</evidence>
<evidence type="ECO:0000256" key="2">
    <source>
        <dbReference type="ARBA" id="ARBA00022490"/>
    </source>
</evidence>
<keyword evidence="13" id="KW-1185">Reference proteome</keyword>
<sequence>MRRTKGIDHLDTAVIDEDLIGGALMEEADGDQHISSMTTFELAQVVAEATTLRLSYKNVLKIDNLQGFSRLTKLCLDNNIIESISNLDHLVHLKWLDLSFNNIKTITGLEKLTELMDLSLYNNQISEIEGLDSCSNLQCLSLGNNRIANLDSIIRLRRYPKLKLVNLEGNPVCREVEYRFTVLAYIKNITYHDYGTVDPAEVLQAKEQYQDELLELQEKEALEEEQLGRERASESETEVLRKANLLVTKTLFSDMFEADAEMSKLKYLPGIDDMTERYRTHVQGVAESYRTAGLANAVKKEEEVTLFDAAVKDLRHSYARRSIEMIEVFTREKKKTFNELSARESIDPGDLLPLQTKLEELESALMDLEMYEVEQHEQLMGEFETNYTEFKNHCFEMQHNFFRAVEEHEEGYFNSLAQLAQDMLEKMAKNELPDDAPDELSNLLIDRDTCMNIVVGSHDIHVGKLLGREDETRAAEIRAMSGIIESRRREERTRNRNRMLELRDFFETNRRHIADLISSKLLEDYDEADGM</sequence>
<evidence type="ECO:0000256" key="7">
    <source>
        <dbReference type="ARBA" id="ARBA00023069"/>
    </source>
</evidence>
<evidence type="ECO:0000256" key="5">
    <source>
        <dbReference type="ARBA" id="ARBA00022846"/>
    </source>
</evidence>
<dbReference type="STRING" id="2880.D8LIL7"/>
<dbReference type="SMART" id="SM00365">
    <property type="entry name" value="LRR_SD22"/>
    <property type="match status" value="4"/>
</dbReference>
<dbReference type="Gene3D" id="3.80.10.10">
    <property type="entry name" value="Ribonuclease Inhibitor"/>
    <property type="match status" value="1"/>
</dbReference>
<dbReference type="InParanoid" id="D8LIL7"/>
<keyword evidence="3" id="KW-0433">Leucine-rich repeat</keyword>
<organism evidence="12 13">
    <name type="scientific">Ectocarpus siliculosus</name>
    <name type="common">Brown alga</name>
    <name type="synonym">Conferva siliculosa</name>
    <dbReference type="NCBI Taxonomy" id="2880"/>
    <lineage>
        <taxon>Eukaryota</taxon>
        <taxon>Sar</taxon>
        <taxon>Stramenopiles</taxon>
        <taxon>Ochrophyta</taxon>
        <taxon>PX clade</taxon>
        <taxon>Phaeophyceae</taxon>
        <taxon>Ectocarpales</taxon>
        <taxon>Ectocarpaceae</taxon>
        <taxon>Ectocarpus</taxon>
    </lineage>
</organism>
<evidence type="ECO:0000313" key="12">
    <source>
        <dbReference type="EMBL" id="CBN75927.1"/>
    </source>
</evidence>
<dbReference type="EMBL" id="FN648399">
    <property type="protein sequence ID" value="CBN75927.1"/>
    <property type="molecule type" value="Genomic_DNA"/>
</dbReference>
<dbReference type="OrthoDB" id="266138at2759"/>
<dbReference type="PANTHER" id="PTHR45973">
    <property type="entry name" value="PROTEIN PHOSPHATASE 1 REGULATORY SUBUNIT SDS22-RELATED"/>
    <property type="match status" value="1"/>
</dbReference>
<gene>
    <name evidence="12" type="primary">FAP</name>
    <name evidence="12" type="ORF">Esi_0220_0006</name>
</gene>
<keyword evidence="2" id="KW-0963">Cytoplasm</keyword>
<evidence type="ECO:0000256" key="6">
    <source>
        <dbReference type="ARBA" id="ARBA00023054"/>
    </source>
</evidence>
<dbReference type="AlphaFoldDB" id="D8LIL7"/>
<keyword evidence="9" id="KW-0966">Cell projection</keyword>
<evidence type="ECO:0000256" key="8">
    <source>
        <dbReference type="ARBA" id="ARBA00023212"/>
    </source>
</evidence>
<keyword evidence="7" id="KW-0969">Cilium</keyword>